<comment type="caution">
    <text evidence="5">The sequence shown here is derived from an EMBL/GenBank/DDBJ whole genome shotgun (WGS) entry which is preliminary data.</text>
</comment>
<comment type="similarity">
    <text evidence="1">Belongs to the DNA mismatch repair MutL/HexB family.</text>
</comment>
<evidence type="ECO:0000313" key="6">
    <source>
        <dbReference type="Proteomes" id="UP001163105"/>
    </source>
</evidence>
<dbReference type="PANTHER" id="PTHR10073:SF41">
    <property type="entry name" value="MISMATCH REPAIR PROTEIN, PUTATIVE (AFU_ORTHOLOGUE AFUA_8G05820)-RELATED"/>
    <property type="match status" value="1"/>
</dbReference>
<dbReference type="GO" id="GO:0032389">
    <property type="term" value="C:MutLalpha complex"/>
    <property type="evidence" value="ECO:0007669"/>
    <property type="project" value="TreeGrafter"/>
</dbReference>
<dbReference type="InterPro" id="IPR020568">
    <property type="entry name" value="Ribosomal_Su5_D2-typ_SF"/>
</dbReference>
<accession>A0AB34G4K1</accession>
<reference evidence="5" key="1">
    <citation type="submission" date="2023-01" db="EMBL/GenBank/DDBJ databases">
        <title>The growth and conidiation of Purpureocillium lavendulum are regulated by nitrogen source and histone H3K14 acetylation.</title>
        <authorList>
            <person name="Tang P."/>
            <person name="Han J."/>
            <person name="Zhang C."/>
            <person name="Tang P."/>
            <person name="Qi F."/>
            <person name="Zhang K."/>
            <person name="Liang L."/>
        </authorList>
    </citation>
    <scope>NUCLEOTIDE SEQUENCE</scope>
    <source>
        <strain evidence="5">YMF1.00683</strain>
    </source>
</reference>
<evidence type="ECO:0000259" key="4">
    <source>
        <dbReference type="SMART" id="SM01340"/>
    </source>
</evidence>
<dbReference type="InterPro" id="IPR002099">
    <property type="entry name" value="MutL/Mlh/PMS"/>
</dbReference>
<dbReference type="Gene3D" id="3.30.230.10">
    <property type="match status" value="1"/>
</dbReference>
<dbReference type="GO" id="GO:0030983">
    <property type="term" value="F:mismatched DNA binding"/>
    <property type="evidence" value="ECO:0007669"/>
    <property type="project" value="InterPro"/>
</dbReference>
<dbReference type="GO" id="GO:0006298">
    <property type="term" value="P:mismatch repair"/>
    <property type="evidence" value="ECO:0007669"/>
    <property type="project" value="InterPro"/>
</dbReference>
<sequence>MAIHPLTPESVRLLAASVKLTNPCHIVKELVDNAIDARATSIDVTISADTLERVTVRDNGSGIAVEDFDFLGRRGHTSKLRSFEELQHKGGETLGFRGDALASINSVATVVVTTRTSEEPVATRAQLSPGIGGVVDRRPVSAPVGTIVQATELFKTTPARRYPLLHEKNKTISGIKELFRAYVLARPILKMTFKVAADDNSLWTYVPNGSASVKEVALQLFGKELVANCILTGLRHETSGFALDAFLPRRDFDSKTLRGKAIYVSVDRRPLASSGDLPKSIAKKLKSYISHTLSTTNPPAMFMTLNITCPPRSYDPNVSSLKDEVFVANSNDCEDLVDLSPLDDSEMSQIFEEMGATELMDHLHNKVDASNSSGDAAHSAHEAETVDGNSSAKNVSSKMRTVIKVDMSRSDSNATDDDALTDMVDVTIPAKRPKQAWNQEMHSTARTLDTSALDLHRQINCVAKVDRYAHDGALTLGLPFEDMAQAQAVEEQLRLIVANWMAKRETNMEVEYTMKSQAKGKRIM</sequence>
<dbReference type="EMBL" id="JAQHRD010000001">
    <property type="protein sequence ID" value="KAJ6445746.1"/>
    <property type="molecule type" value="Genomic_DNA"/>
</dbReference>
<dbReference type="PANTHER" id="PTHR10073">
    <property type="entry name" value="DNA MISMATCH REPAIR PROTEIN MLH, PMS, MUTL"/>
    <property type="match status" value="1"/>
</dbReference>
<organism evidence="5 6">
    <name type="scientific">Purpureocillium lavendulum</name>
    <dbReference type="NCBI Taxonomy" id="1247861"/>
    <lineage>
        <taxon>Eukaryota</taxon>
        <taxon>Fungi</taxon>
        <taxon>Dikarya</taxon>
        <taxon>Ascomycota</taxon>
        <taxon>Pezizomycotina</taxon>
        <taxon>Sordariomycetes</taxon>
        <taxon>Hypocreomycetidae</taxon>
        <taxon>Hypocreales</taxon>
        <taxon>Ophiocordycipitaceae</taxon>
        <taxon>Purpureocillium</taxon>
    </lineage>
</organism>
<dbReference type="NCBIfam" id="TIGR00585">
    <property type="entry name" value="mutl"/>
    <property type="match status" value="1"/>
</dbReference>
<feature type="domain" description="DNA mismatch repair protein S5" evidence="4">
    <location>
        <begin position="217"/>
        <end position="338"/>
    </location>
</feature>
<proteinExistence type="inferred from homology"/>
<evidence type="ECO:0000313" key="5">
    <source>
        <dbReference type="EMBL" id="KAJ6445746.1"/>
    </source>
</evidence>
<feature type="region of interest" description="Disordered" evidence="3">
    <location>
        <begin position="367"/>
        <end position="394"/>
    </location>
</feature>
<dbReference type="InterPro" id="IPR038973">
    <property type="entry name" value="MutL/Mlh/Pms-like"/>
</dbReference>
<dbReference type="SUPFAM" id="SSF55874">
    <property type="entry name" value="ATPase domain of HSP90 chaperone/DNA topoisomerase II/histidine kinase"/>
    <property type="match status" value="1"/>
</dbReference>
<name>A0AB34G4K1_9HYPO</name>
<dbReference type="AlphaFoldDB" id="A0AB34G4K1"/>
<keyword evidence="6" id="KW-1185">Reference proteome</keyword>
<dbReference type="SUPFAM" id="SSF54211">
    <property type="entry name" value="Ribosomal protein S5 domain 2-like"/>
    <property type="match status" value="1"/>
</dbReference>
<keyword evidence="2" id="KW-0227">DNA damage</keyword>
<dbReference type="SMART" id="SM01340">
    <property type="entry name" value="DNA_mis_repair"/>
    <property type="match status" value="1"/>
</dbReference>
<evidence type="ECO:0000256" key="1">
    <source>
        <dbReference type="ARBA" id="ARBA00006082"/>
    </source>
</evidence>
<dbReference type="GO" id="GO:0016887">
    <property type="term" value="F:ATP hydrolysis activity"/>
    <property type="evidence" value="ECO:0007669"/>
    <property type="project" value="InterPro"/>
</dbReference>
<evidence type="ECO:0000256" key="2">
    <source>
        <dbReference type="ARBA" id="ARBA00022763"/>
    </source>
</evidence>
<protein>
    <submittedName>
        <fullName evidence="5">DNA mismatch repair protein</fullName>
    </submittedName>
</protein>
<dbReference type="GO" id="GO:0005524">
    <property type="term" value="F:ATP binding"/>
    <property type="evidence" value="ECO:0007669"/>
    <property type="project" value="InterPro"/>
</dbReference>
<dbReference type="InterPro" id="IPR036890">
    <property type="entry name" value="HATPase_C_sf"/>
</dbReference>
<dbReference type="Pfam" id="PF13589">
    <property type="entry name" value="HATPase_c_3"/>
    <property type="match status" value="1"/>
</dbReference>
<gene>
    <name evidence="5" type="ORF">O9K51_00509</name>
</gene>
<dbReference type="GO" id="GO:0140664">
    <property type="term" value="F:ATP-dependent DNA damage sensor activity"/>
    <property type="evidence" value="ECO:0007669"/>
    <property type="project" value="InterPro"/>
</dbReference>
<evidence type="ECO:0000256" key="3">
    <source>
        <dbReference type="SAM" id="MobiDB-lite"/>
    </source>
</evidence>
<dbReference type="GO" id="GO:0061982">
    <property type="term" value="P:meiosis I cell cycle process"/>
    <property type="evidence" value="ECO:0007669"/>
    <property type="project" value="UniProtKB-ARBA"/>
</dbReference>
<dbReference type="Proteomes" id="UP001163105">
    <property type="component" value="Unassembled WGS sequence"/>
</dbReference>
<dbReference type="InterPro" id="IPR014721">
    <property type="entry name" value="Ribsml_uS5_D2-typ_fold_subgr"/>
</dbReference>
<dbReference type="Gene3D" id="3.30.565.10">
    <property type="entry name" value="Histidine kinase-like ATPase, C-terminal domain"/>
    <property type="match status" value="1"/>
</dbReference>
<dbReference type="InterPro" id="IPR013507">
    <property type="entry name" value="DNA_mismatch_S5_2-like"/>
</dbReference>
<dbReference type="FunFam" id="3.30.565.10:FF:000017">
    <property type="entry name" value="PMS1 homolog 1, mismatch repair system component"/>
    <property type="match status" value="1"/>
</dbReference>